<keyword evidence="2" id="KW-0732">Signal</keyword>
<keyword evidence="4" id="KW-1185">Reference proteome</keyword>
<accession>A0A328DS07</accession>
<dbReference type="Proteomes" id="UP000249390">
    <property type="component" value="Unassembled WGS sequence"/>
</dbReference>
<name>A0A328DS07_9ASTE</name>
<evidence type="ECO:0000256" key="2">
    <source>
        <dbReference type="SAM" id="SignalP"/>
    </source>
</evidence>
<dbReference type="PANTHER" id="PTHR34545">
    <property type="entry name" value="CLAVATA3/ESR (CLE)-RELATED PROTEIN 22"/>
    <property type="match status" value="1"/>
</dbReference>
<dbReference type="AlphaFoldDB" id="A0A328DS07"/>
<organism evidence="3 4">
    <name type="scientific">Cuscuta australis</name>
    <dbReference type="NCBI Taxonomy" id="267555"/>
    <lineage>
        <taxon>Eukaryota</taxon>
        <taxon>Viridiplantae</taxon>
        <taxon>Streptophyta</taxon>
        <taxon>Embryophyta</taxon>
        <taxon>Tracheophyta</taxon>
        <taxon>Spermatophyta</taxon>
        <taxon>Magnoliopsida</taxon>
        <taxon>eudicotyledons</taxon>
        <taxon>Gunneridae</taxon>
        <taxon>Pentapetalae</taxon>
        <taxon>asterids</taxon>
        <taxon>lamiids</taxon>
        <taxon>Solanales</taxon>
        <taxon>Convolvulaceae</taxon>
        <taxon>Cuscuteae</taxon>
        <taxon>Cuscuta</taxon>
        <taxon>Cuscuta subgen. Grammica</taxon>
        <taxon>Cuscuta sect. Cleistogrammica</taxon>
    </lineage>
</organism>
<comment type="caution">
    <text evidence="3">The sequence shown here is derived from an EMBL/GenBank/DDBJ whole genome shotgun (WGS) entry which is preliminary data.</text>
</comment>
<feature type="region of interest" description="Disordered" evidence="1">
    <location>
        <begin position="36"/>
        <end position="102"/>
    </location>
</feature>
<protein>
    <submittedName>
        <fullName evidence="3">Uncharacterized protein</fullName>
    </submittedName>
</protein>
<dbReference type="InterPro" id="IPR033249">
    <property type="entry name" value="CLE_plant"/>
</dbReference>
<gene>
    <name evidence="3" type="ORF">DM860_005901</name>
</gene>
<proteinExistence type="predicted"/>
<dbReference type="GO" id="GO:0048731">
    <property type="term" value="P:system development"/>
    <property type="evidence" value="ECO:0007669"/>
    <property type="project" value="InterPro"/>
</dbReference>
<feature type="signal peptide" evidence="2">
    <location>
        <begin position="1"/>
        <end position="37"/>
    </location>
</feature>
<feature type="compositionally biased region" description="Basic and acidic residues" evidence="1">
    <location>
        <begin position="76"/>
        <end position="89"/>
    </location>
</feature>
<evidence type="ECO:0000256" key="1">
    <source>
        <dbReference type="SAM" id="MobiDB-lite"/>
    </source>
</evidence>
<reference evidence="3 4" key="1">
    <citation type="submission" date="2018-06" db="EMBL/GenBank/DDBJ databases">
        <title>The Genome of Cuscuta australis (Dodder) Provides Insight into the Evolution of Plant Parasitism.</title>
        <authorList>
            <person name="Liu H."/>
        </authorList>
    </citation>
    <scope>NUCLEOTIDE SEQUENCE [LARGE SCALE GENOMIC DNA]</scope>
    <source>
        <strain evidence="4">cv. Yunnan</strain>
        <tissue evidence="3">Vines</tissue>
    </source>
</reference>
<evidence type="ECO:0000313" key="3">
    <source>
        <dbReference type="EMBL" id="RAL48477.1"/>
    </source>
</evidence>
<dbReference type="PANTHER" id="PTHR34545:SF7">
    <property type="entry name" value="CLAVATA3_ESR (CLE)-RELATED PROTEIN 16"/>
    <property type="match status" value="1"/>
</dbReference>
<sequence>MRRLCFSKKHKMSFAIFFFSLLLLLLLVLLHPKVTHPAGSRRISGGQPATDARRFDTNASRKSRSGILGAKPPGSGRRENGDEIFDAEKRRVRTGPNPLHNR</sequence>
<dbReference type="EMBL" id="NQVE01000098">
    <property type="protein sequence ID" value="RAL48477.1"/>
    <property type="molecule type" value="Genomic_DNA"/>
</dbReference>
<evidence type="ECO:0000313" key="4">
    <source>
        <dbReference type="Proteomes" id="UP000249390"/>
    </source>
</evidence>
<feature type="chain" id="PRO_5016390580" evidence="2">
    <location>
        <begin position="38"/>
        <end position="102"/>
    </location>
</feature>